<proteinExistence type="predicted"/>
<name>A0A1U9KA86_9BACL</name>
<keyword evidence="2" id="KW-1185">Reference proteome</keyword>
<dbReference type="AlphaFoldDB" id="A0A1U9KA86"/>
<sequence>MMLAQNNLTPVLLGVHNRKLSVAQAEELIINLIEMEKKASFQQGYAKGQFDCKALVLNHFRAQSDLTFKKSGL</sequence>
<gene>
    <name evidence="1" type="ORF">B0W44_15725</name>
</gene>
<protein>
    <submittedName>
        <fullName evidence="1">Uncharacterized protein</fullName>
    </submittedName>
</protein>
<organism evidence="1 2">
    <name type="scientific">Novibacillus thermophilus</name>
    <dbReference type="NCBI Taxonomy" id="1471761"/>
    <lineage>
        <taxon>Bacteria</taxon>
        <taxon>Bacillati</taxon>
        <taxon>Bacillota</taxon>
        <taxon>Bacilli</taxon>
        <taxon>Bacillales</taxon>
        <taxon>Thermoactinomycetaceae</taxon>
        <taxon>Novibacillus</taxon>
    </lineage>
</organism>
<dbReference type="Proteomes" id="UP000188603">
    <property type="component" value="Chromosome"/>
</dbReference>
<accession>A0A1U9KA86</accession>
<dbReference type="EMBL" id="CP019699">
    <property type="protein sequence ID" value="AQS56977.1"/>
    <property type="molecule type" value="Genomic_DNA"/>
</dbReference>
<evidence type="ECO:0000313" key="2">
    <source>
        <dbReference type="Proteomes" id="UP000188603"/>
    </source>
</evidence>
<dbReference type="RefSeq" id="WP_077720844.1">
    <property type="nucleotide sequence ID" value="NZ_CP019699.1"/>
</dbReference>
<dbReference type="STRING" id="1471761.B0W44_15725"/>
<evidence type="ECO:0000313" key="1">
    <source>
        <dbReference type="EMBL" id="AQS56977.1"/>
    </source>
</evidence>
<reference evidence="1 2" key="1">
    <citation type="journal article" date="2015" name="Int. J. Syst. Evol. Microbiol.">
        <title>Novibacillus thermophilus gen. nov., sp. nov., a Gram-staining-negative and moderately thermophilic member of the family Thermoactinomycetaceae.</title>
        <authorList>
            <person name="Yang G."/>
            <person name="Chen J."/>
            <person name="Zhou S."/>
        </authorList>
    </citation>
    <scope>NUCLEOTIDE SEQUENCE [LARGE SCALE GENOMIC DNA]</scope>
    <source>
        <strain evidence="1 2">SG-1</strain>
    </source>
</reference>
<dbReference type="KEGG" id="ntr:B0W44_15725"/>